<dbReference type="InterPro" id="IPR024775">
    <property type="entry name" value="DinB-like"/>
</dbReference>
<dbReference type="RefSeq" id="WP_114788849.1">
    <property type="nucleotide sequence ID" value="NZ_CP139960.1"/>
</dbReference>
<dbReference type="EMBL" id="CP139960">
    <property type="protein sequence ID" value="WQD39401.1"/>
    <property type="molecule type" value="Genomic_DNA"/>
</dbReference>
<proteinExistence type="predicted"/>
<dbReference type="SUPFAM" id="SSF109854">
    <property type="entry name" value="DinB/YfiT-like putative metalloenzymes"/>
    <property type="match status" value="1"/>
</dbReference>
<organism evidence="2 3">
    <name type="scientific">Niabella yanshanensis</name>
    <dbReference type="NCBI Taxonomy" id="577386"/>
    <lineage>
        <taxon>Bacteria</taxon>
        <taxon>Pseudomonadati</taxon>
        <taxon>Bacteroidota</taxon>
        <taxon>Chitinophagia</taxon>
        <taxon>Chitinophagales</taxon>
        <taxon>Chitinophagaceae</taxon>
        <taxon>Niabella</taxon>
    </lineage>
</organism>
<dbReference type="InterPro" id="IPR034660">
    <property type="entry name" value="DinB/YfiT-like"/>
</dbReference>
<gene>
    <name evidence="2" type="ORF">U0035_04480</name>
</gene>
<evidence type="ECO:0000313" key="2">
    <source>
        <dbReference type="EMBL" id="WQD39401.1"/>
    </source>
</evidence>
<dbReference type="Pfam" id="PF12867">
    <property type="entry name" value="DinB_2"/>
    <property type="match status" value="1"/>
</dbReference>
<name>A0ABZ0WBE6_9BACT</name>
<evidence type="ECO:0000259" key="1">
    <source>
        <dbReference type="Pfam" id="PF12867"/>
    </source>
</evidence>
<sequence>MKFTLSKSLEIIERTPGVIYAMLSGLSDEWVTSNEGDATWNAKEVVAHLIICEQTNWLARAKIILSDDANKNLEPIDMTTHFELAKNHSLETLLHMFKTLREESVAALKNFNLQLEDFTKHAFHPKIFEVNLQQLIATWVTHDLSHLTQISRIMAQQYKNEVGPFEAYLKILK</sequence>
<feature type="domain" description="DinB-like" evidence="1">
    <location>
        <begin position="12"/>
        <end position="150"/>
    </location>
</feature>
<evidence type="ECO:0000313" key="3">
    <source>
        <dbReference type="Proteomes" id="UP001325680"/>
    </source>
</evidence>
<protein>
    <submittedName>
        <fullName evidence="2">DinB family protein</fullName>
    </submittedName>
</protein>
<reference evidence="2 3" key="1">
    <citation type="submission" date="2023-12" db="EMBL/GenBank/DDBJ databases">
        <title>Genome sequencing and assembly of bacterial species from a model synthetic community.</title>
        <authorList>
            <person name="Hogle S.L."/>
        </authorList>
    </citation>
    <scope>NUCLEOTIDE SEQUENCE [LARGE SCALE GENOMIC DNA]</scope>
    <source>
        <strain evidence="2 3">HAMBI_3031</strain>
    </source>
</reference>
<dbReference type="Proteomes" id="UP001325680">
    <property type="component" value="Chromosome"/>
</dbReference>
<keyword evidence="3" id="KW-1185">Reference proteome</keyword>
<dbReference type="Gene3D" id="1.20.120.450">
    <property type="entry name" value="dinb family like domain"/>
    <property type="match status" value="1"/>
</dbReference>
<accession>A0ABZ0WBE6</accession>